<sequence length="54" mass="5693">MARPGERRWRPSGPPAVHSILRSEAEEASAAIESAGAGEIGRPPTRIASWGISL</sequence>
<dbReference type="AlphaFoldDB" id="A0A367ZNC8"/>
<comment type="caution">
    <text evidence="2">The sequence shown here is derived from an EMBL/GenBank/DDBJ whole genome shotgun (WGS) entry which is preliminary data.</text>
</comment>
<feature type="region of interest" description="Disordered" evidence="1">
    <location>
        <begin position="23"/>
        <end position="54"/>
    </location>
</feature>
<feature type="compositionally biased region" description="Low complexity" evidence="1">
    <location>
        <begin position="28"/>
        <end position="41"/>
    </location>
</feature>
<accession>A0A367ZNC8</accession>
<name>A0A367ZNC8_9BACT</name>
<proteinExistence type="predicted"/>
<organism evidence="2 3">
    <name type="scientific">Candidatus Ozemobacter sibiricus</name>
    <dbReference type="NCBI Taxonomy" id="2268124"/>
    <lineage>
        <taxon>Bacteria</taxon>
        <taxon>Candidatus Ozemobacteria</taxon>
        <taxon>Candidatus Ozemobacterales</taxon>
        <taxon>Candidatus Ozemobacteraceae</taxon>
        <taxon>Candidatus Ozemobacter</taxon>
    </lineage>
</organism>
<protein>
    <submittedName>
        <fullName evidence="2">Uncharacterized protein</fullName>
    </submittedName>
</protein>
<dbReference type="Proteomes" id="UP000252355">
    <property type="component" value="Unassembled WGS sequence"/>
</dbReference>
<evidence type="ECO:0000313" key="2">
    <source>
        <dbReference type="EMBL" id="RCK78841.1"/>
    </source>
</evidence>
<reference evidence="2 3" key="1">
    <citation type="submission" date="2018-05" db="EMBL/GenBank/DDBJ databases">
        <title>A metagenomic window into the 2 km-deep terrestrial subsurface aquifer revealed taxonomically and functionally diverse microbial community comprising novel uncultured bacterial lineages.</title>
        <authorList>
            <person name="Kadnikov V.V."/>
            <person name="Mardanov A.V."/>
            <person name="Beletsky A.V."/>
            <person name="Banks D."/>
            <person name="Pimenov N.V."/>
            <person name="Frank Y.A."/>
            <person name="Karnachuk O.V."/>
            <person name="Ravin N.V."/>
        </authorList>
    </citation>
    <scope>NUCLEOTIDE SEQUENCE [LARGE SCALE GENOMIC DNA]</scope>
    <source>
        <strain evidence="2">BY5</strain>
    </source>
</reference>
<evidence type="ECO:0000313" key="3">
    <source>
        <dbReference type="Proteomes" id="UP000252355"/>
    </source>
</evidence>
<dbReference type="EMBL" id="QOQW01000018">
    <property type="protein sequence ID" value="RCK78841.1"/>
    <property type="molecule type" value="Genomic_DNA"/>
</dbReference>
<evidence type="ECO:0000256" key="1">
    <source>
        <dbReference type="SAM" id="MobiDB-lite"/>
    </source>
</evidence>
<gene>
    <name evidence="2" type="ORF">OZSIB_0991</name>
</gene>